<comment type="caution">
    <text evidence="2">The sequence shown here is derived from an EMBL/GenBank/DDBJ whole genome shotgun (WGS) entry which is preliminary data.</text>
</comment>
<dbReference type="Gene3D" id="3.40.33.10">
    <property type="entry name" value="CAP"/>
    <property type="match status" value="1"/>
</dbReference>
<dbReference type="PANTHER" id="PTHR31157">
    <property type="entry name" value="SCP DOMAIN-CONTAINING PROTEIN"/>
    <property type="match status" value="1"/>
</dbReference>
<accession>A0AA36MTX6</accession>
<dbReference type="SMART" id="SM00198">
    <property type="entry name" value="SCP"/>
    <property type="match status" value="1"/>
</dbReference>
<evidence type="ECO:0000313" key="2">
    <source>
        <dbReference type="EMBL" id="CAJ1385815.1"/>
    </source>
</evidence>
<dbReference type="EMBL" id="CAUJNA010001285">
    <property type="protein sequence ID" value="CAJ1385815.1"/>
    <property type="molecule type" value="Genomic_DNA"/>
</dbReference>
<reference evidence="2" key="1">
    <citation type="submission" date="2023-08" db="EMBL/GenBank/DDBJ databases">
        <authorList>
            <person name="Chen Y."/>
            <person name="Shah S."/>
            <person name="Dougan E. K."/>
            <person name="Thang M."/>
            <person name="Chan C."/>
        </authorList>
    </citation>
    <scope>NUCLEOTIDE SEQUENCE</scope>
</reference>
<gene>
    <name evidence="2" type="ORF">EVOR1521_LOCUS12334</name>
</gene>
<dbReference type="PANTHER" id="PTHR31157:SF30">
    <property type="entry name" value="SCP DOMAIN-CONTAINING PROTEIN"/>
    <property type="match status" value="1"/>
</dbReference>
<dbReference type="CDD" id="cd05379">
    <property type="entry name" value="CAP_bacterial"/>
    <property type="match status" value="1"/>
</dbReference>
<dbReference type="InterPro" id="IPR014044">
    <property type="entry name" value="CAP_dom"/>
</dbReference>
<keyword evidence="3" id="KW-1185">Reference proteome</keyword>
<dbReference type="SUPFAM" id="SSF55797">
    <property type="entry name" value="PR-1-like"/>
    <property type="match status" value="1"/>
</dbReference>
<sequence length="267" mass="28935">AVLEFEGDPTSECFKQVLEALQALQVTFEVGSGSAEASPSHRSQHVAALTEMRLKDPRAFRDLHSRANPSVGVWILSPPSLPAAPAALAPSRRSQHFTLSDLEKMRVEEEIAGMPSYAEQYRREHQATSATNYSELVERGYDPELLARQALDGTNGYRASKGLAPLQWHDGIARIAREHAQQMSSGAAPFSHDGADQRFRAYPVAHRSAAENLALNNGISDVAGAAVKGWINSPGHERNLSGQFKLCGIGVARASNGTFYLTQLFAA</sequence>
<evidence type="ECO:0000259" key="1">
    <source>
        <dbReference type="SMART" id="SM00198"/>
    </source>
</evidence>
<dbReference type="Proteomes" id="UP001178507">
    <property type="component" value="Unassembled WGS sequence"/>
</dbReference>
<feature type="domain" description="SCP" evidence="1">
    <location>
        <begin position="145"/>
        <end position="262"/>
    </location>
</feature>
<evidence type="ECO:0000313" key="3">
    <source>
        <dbReference type="Proteomes" id="UP001178507"/>
    </source>
</evidence>
<dbReference type="AlphaFoldDB" id="A0AA36MTX6"/>
<dbReference type="Pfam" id="PF00188">
    <property type="entry name" value="CAP"/>
    <property type="match status" value="1"/>
</dbReference>
<dbReference type="InterPro" id="IPR035940">
    <property type="entry name" value="CAP_sf"/>
</dbReference>
<name>A0AA36MTX6_9DINO</name>
<organism evidence="2 3">
    <name type="scientific">Effrenium voratum</name>
    <dbReference type="NCBI Taxonomy" id="2562239"/>
    <lineage>
        <taxon>Eukaryota</taxon>
        <taxon>Sar</taxon>
        <taxon>Alveolata</taxon>
        <taxon>Dinophyceae</taxon>
        <taxon>Suessiales</taxon>
        <taxon>Symbiodiniaceae</taxon>
        <taxon>Effrenium</taxon>
    </lineage>
</organism>
<feature type="non-terminal residue" evidence="2">
    <location>
        <position position="1"/>
    </location>
</feature>
<proteinExistence type="predicted"/>
<protein>
    <recommendedName>
        <fullName evidence="1">SCP domain-containing protein</fullName>
    </recommendedName>
</protein>